<evidence type="ECO:0000313" key="2">
    <source>
        <dbReference type="EMBL" id="QCD89539.1"/>
    </source>
</evidence>
<gene>
    <name evidence="2" type="ORF">DEO72_LG4g485</name>
</gene>
<protein>
    <submittedName>
        <fullName evidence="2">Uncharacterized protein</fullName>
    </submittedName>
</protein>
<feature type="region of interest" description="Disordered" evidence="1">
    <location>
        <begin position="1"/>
        <end position="71"/>
    </location>
</feature>
<dbReference type="EMBL" id="CP039348">
    <property type="protein sequence ID" value="QCD89539.1"/>
    <property type="molecule type" value="Genomic_DNA"/>
</dbReference>
<keyword evidence="3" id="KW-1185">Reference proteome</keyword>
<sequence>MAMSQEDMLKRARQLKKQKTTIVGASPSAPPPRSDIHEEISEPDPEPLTRKFKPRAQLAPQQTVDDTEISFWHPQFLARPKTQLSPS</sequence>
<dbReference type="AlphaFoldDB" id="A0A4D6LL91"/>
<evidence type="ECO:0000313" key="3">
    <source>
        <dbReference type="Proteomes" id="UP000501690"/>
    </source>
</evidence>
<organism evidence="2 3">
    <name type="scientific">Vigna unguiculata</name>
    <name type="common">Cowpea</name>
    <dbReference type="NCBI Taxonomy" id="3917"/>
    <lineage>
        <taxon>Eukaryota</taxon>
        <taxon>Viridiplantae</taxon>
        <taxon>Streptophyta</taxon>
        <taxon>Embryophyta</taxon>
        <taxon>Tracheophyta</taxon>
        <taxon>Spermatophyta</taxon>
        <taxon>Magnoliopsida</taxon>
        <taxon>eudicotyledons</taxon>
        <taxon>Gunneridae</taxon>
        <taxon>Pentapetalae</taxon>
        <taxon>rosids</taxon>
        <taxon>fabids</taxon>
        <taxon>Fabales</taxon>
        <taxon>Fabaceae</taxon>
        <taxon>Papilionoideae</taxon>
        <taxon>50 kb inversion clade</taxon>
        <taxon>NPAAA clade</taxon>
        <taxon>indigoferoid/millettioid clade</taxon>
        <taxon>Phaseoleae</taxon>
        <taxon>Vigna</taxon>
    </lineage>
</organism>
<accession>A0A4D6LL91</accession>
<proteinExistence type="predicted"/>
<evidence type="ECO:0000256" key="1">
    <source>
        <dbReference type="SAM" id="MobiDB-lite"/>
    </source>
</evidence>
<dbReference type="Proteomes" id="UP000501690">
    <property type="component" value="Linkage Group LG4"/>
</dbReference>
<name>A0A4D6LL91_VIGUN</name>
<reference evidence="2 3" key="1">
    <citation type="submission" date="2019-04" db="EMBL/GenBank/DDBJ databases">
        <title>An improved genome assembly and genetic linkage map for asparagus bean, Vigna unguiculata ssp. sesquipedialis.</title>
        <authorList>
            <person name="Xia Q."/>
            <person name="Zhang R."/>
            <person name="Dong Y."/>
        </authorList>
    </citation>
    <scope>NUCLEOTIDE SEQUENCE [LARGE SCALE GENOMIC DNA]</scope>
    <source>
        <tissue evidence="2">Leaf</tissue>
    </source>
</reference>